<gene>
    <name evidence="1" type="ORF">BCD_1149</name>
</gene>
<reference evidence="1" key="1">
    <citation type="submission" date="2013-02" db="EMBL/GenBank/DDBJ databases">
        <title>Comparative genomics of Borrelia species.</title>
        <authorList>
            <person name="Schwan T.G."/>
            <person name="Raffel S.J."/>
            <person name="Porcella S.F."/>
        </authorList>
    </citation>
    <scope>NUCLEOTIDE SEQUENCE</scope>
    <source>
        <strain evidence="1">DOU</strain>
        <plasmid evidence="1">unnamed</plasmid>
    </source>
</reference>
<dbReference type="HOGENOM" id="CLU_3402380_0_0_12"/>
<name>W5SJY1_9SPIR</name>
<keyword evidence="1" id="KW-0614">Plasmid</keyword>
<evidence type="ECO:0000313" key="1">
    <source>
        <dbReference type="EMBL" id="AHH07215.1"/>
    </source>
</evidence>
<geneLocation type="plasmid" evidence="1">
    <name>unnamed</name>
</geneLocation>
<organism evidence="1">
    <name type="scientific">Borrelia crocidurae DOU</name>
    <dbReference type="NCBI Taxonomy" id="1293575"/>
    <lineage>
        <taxon>Bacteria</taxon>
        <taxon>Pseudomonadati</taxon>
        <taxon>Spirochaetota</taxon>
        <taxon>Spirochaetia</taxon>
        <taxon>Spirochaetales</taxon>
        <taxon>Borreliaceae</taxon>
        <taxon>Borrelia</taxon>
    </lineage>
</organism>
<proteinExistence type="predicted"/>
<accession>W5SJY1</accession>
<dbReference type="EMBL" id="CP004306">
    <property type="protein sequence ID" value="AHH07215.1"/>
    <property type="molecule type" value="Genomic_DNA"/>
</dbReference>
<protein>
    <submittedName>
        <fullName evidence="1">Uncharacterized protein</fullName>
    </submittedName>
</protein>
<sequence length="30" mass="3498">MIIDSNKINCCFYLGIVKRKRGIERGKRGE</sequence>
<dbReference type="AlphaFoldDB" id="W5SJY1"/>